<dbReference type="OrthoDB" id="1733729at2759"/>
<sequence>MGAGLKKDLRVFRVGPRGSFNSLFFFHRIYFLFHKYLPWSLLQVQDGPAAPRKRIEEASYSFMHAPLDSGDIAQLVELHSCNCVVAIMGWVSNCPCDNDSILYLNRWLIFLSNGKEDRNMSLKDSTETKMGCQERRRGRMGGWSDLVWIVHER</sequence>
<comment type="caution">
    <text evidence="1">The sequence shown here is derived from an EMBL/GenBank/DDBJ whole genome shotgun (WGS) entry which is preliminary data.</text>
</comment>
<reference evidence="1" key="1">
    <citation type="submission" date="2023-05" db="EMBL/GenBank/DDBJ databases">
        <title>Genome and transcriptome analyses reveal genes involved in the formation of fine ridges on petal epidermal cells in Hibiscus trionum.</title>
        <authorList>
            <person name="Koshimizu S."/>
            <person name="Masuda S."/>
            <person name="Ishii T."/>
            <person name="Shirasu K."/>
            <person name="Hoshino A."/>
            <person name="Arita M."/>
        </authorList>
    </citation>
    <scope>NUCLEOTIDE SEQUENCE</scope>
    <source>
        <strain evidence="1">Hamamatsu line</strain>
    </source>
</reference>
<dbReference type="EMBL" id="BSYR01000025">
    <property type="protein sequence ID" value="GMI93948.1"/>
    <property type="molecule type" value="Genomic_DNA"/>
</dbReference>
<name>A0A9W7MA71_HIBTR</name>
<accession>A0A9W7MA71</accession>
<protein>
    <submittedName>
        <fullName evidence="1">Uncharacterized protein</fullName>
    </submittedName>
</protein>
<gene>
    <name evidence="1" type="ORF">HRI_003064100</name>
</gene>
<evidence type="ECO:0000313" key="1">
    <source>
        <dbReference type="EMBL" id="GMI93948.1"/>
    </source>
</evidence>
<keyword evidence="2" id="KW-1185">Reference proteome</keyword>
<dbReference type="AlphaFoldDB" id="A0A9W7MA71"/>
<proteinExistence type="predicted"/>
<dbReference type="Proteomes" id="UP001165190">
    <property type="component" value="Unassembled WGS sequence"/>
</dbReference>
<evidence type="ECO:0000313" key="2">
    <source>
        <dbReference type="Proteomes" id="UP001165190"/>
    </source>
</evidence>
<organism evidence="1 2">
    <name type="scientific">Hibiscus trionum</name>
    <name type="common">Flower of an hour</name>
    <dbReference type="NCBI Taxonomy" id="183268"/>
    <lineage>
        <taxon>Eukaryota</taxon>
        <taxon>Viridiplantae</taxon>
        <taxon>Streptophyta</taxon>
        <taxon>Embryophyta</taxon>
        <taxon>Tracheophyta</taxon>
        <taxon>Spermatophyta</taxon>
        <taxon>Magnoliopsida</taxon>
        <taxon>eudicotyledons</taxon>
        <taxon>Gunneridae</taxon>
        <taxon>Pentapetalae</taxon>
        <taxon>rosids</taxon>
        <taxon>malvids</taxon>
        <taxon>Malvales</taxon>
        <taxon>Malvaceae</taxon>
        <taxon>Malvoideae</taxon>
        <taxon>Hibiscus</taxon>
    </lineage>
</organism>